<dbReference type="GO" id="GO:0031994">
    <property type="term" value="F:insulin-like growth factor I binding"/>
    <property type="evidence" value="ECO:0007669"/>
    <property type="project" value="TreeGrafter"/>
</dbReference>
<dbReference type="SUPFAM" id="SSF57610">
    <property type="entry name" value="Thyroglobulin type-1 domain"/>
    <property type="match status" value="1"/>
</dbReference>
<dbReference type="GO" id="GO:0031995">
    <property type="term" value="F:insulin-like growth factor II binding"/>
    <property type="evidence" value="ECO:0007669"/>
    <property type="project" value="TreeGrafter"/>
</dbReference>
<feature type="region of interest" description="Disordered" evidence="6">
    <location>
        <begin position="1"/>
        <end position="38"/>
    </location>
</feature>
<feature type="domain" description="Thyroglobulin type-1" evidence="7">
    <location>
        <begin position="39"/>
        <end position="114"/>
    </location>
</feature>
<proteinExistence type="predicted"/>
<dbReference type="Proteomes" id="UP000052978">
    <property type="component" value="Unassembled WGS sequence"/>
</dbReference>
<keyword evidence="1" id="KW-0597">Phosphoprotein</keyword>
<feature type="compositionally biased region" description="Basic and acidic residues" evidence="6">
    <location>
        <begin position="1"/>
        <end position="14"/>
    </location>
</feature>
<dbReference type="InterPro" id="IPR022321">
    <property type="entry name" value="IGFBP_1-6_chordata"/>
</dbReference>
<feature type="region of interest" description="Disordered" evidence="6">
    <location>
        <begin position="100"/>
        <end position="120"/>
    </location>
</feature>
<dbReference type="PANTHER" id="PTHR11551:SF3">
    <property type="entry name" value="INSULIN-LIKE GROWTH FACTOR-BINDING PROTEIN 3"/>
    <property type="match status" value="1"/>
</dbReference>
<accession>S7NKL1</accession>
<evidence type="ECO:0000256" key="6">
    <source>
        <dbReference type="SAM" id="MobiDB-lite"/>
    </source>
</evidence>
<dbReference type="InterPro" id="IPR000716">
    <property type="entry name" value="Thyroglobulin_1"/>
</dbReference>
<evidence type="ECO:0000313" key="8">
    <source>
        <dbReference type="EMBL" id="EPQ18074.1"/>
    </source>
</evidence>
<dbReference type="FunFam" id="4.10.800.10:FF:000005">
    <property type="entry name" value="Putative insulin-like growth factor-binding protein 5"/>
    <property type="match status" value="1"/>
</dbReference>
<dbReference type="GO" id="GO:0005615">
    <property type="term" value="C:extracellular space"/>
    <property type="evidence" value="ECO:0007669"/>
    <property type="project" value="TreeGrafter"/>
</dbReference>
<evidence type="ECO:0000256" key="3">
    <source>
        <dbReference type="ARBA" id="ARBA00023157"/>
    </source>
</evidence>
<dbReference type="Gene3D" id="4.10.800.10">
    <property type="entry name" value="Thyroglobulin type-1"/>
    <property type="match status" value="1"/>
</dbReference>
<dbReference type="eggNOG" id="ENOG502QWC0">
    <property type="taxonomic scope" value="Eukaryota"/>
</dbReference>
<dbReference type="Pfam" id="PF00086">
    <property type="entry name" value="Thyroglobulin_1"/>
    <property type="match status" value="1"/>
</dbReference>
<gene>
    <name evidence="8" type="ORF">D623_10014874</name>
</gene>
<dbReference type="InterPro" id="IPR012211">
    <property type="entry name" value="IGFBP-3"/>
</dbReference>
<dbReference type="PRINTS" id="PR01979">
    <property type="entry name" value="IGFBPFAMILY3"/>
</dbReference>
<feature type="compositionally biased region" description="Basic and acidic residues" evidence="6">
    <location>
        <begin position="106"/>
        <end position="120"/>
    </location>
</feature>
<dbReference type="GO" id="GO:0001968">
    <property type="term" value="F:fibronectin binding"/>
    <property type="evidence" value="ECO:0007669"/>
    <property type="project" value="TreeGrafter"/>
</dbReference>
<dbReference type="InterPro" id="IPR036857">
    <property type="entry name" value="Thyroglobulin_1_sf"/>
</dbReference>
<keyword evidence="4" id="KW-0325">Glycoprotein</keyword>
<dbReference type="PROSITE" id="PS51162">
    <property type="entry name" value="THYROGLOBULIN_1_2"/>
    <property type="match status" value="1"/>
</dbReference>
<dbReference type="SMART" id="SM00211">
    <property type="entry name" value="TY"/>
    <property type="match status" value="1"/>
</dbReference>
<dbReference type="GO" id="GO:0043567">
    <property type="term" value="P:regulation of insulin-like growth factor receptor signaling pathway"/>
    <property type="evidence" value="ECO:0007669"/>
    <property type="project" value="TreeGrafter"/>
</dbReference>
<name>S7NKL1_MYOBR</name>
<evidence type="ECO:0000256" key="2">
    <source>
        <dbReference type="ARBA" id="ARBA00022729"/>
    </source>
</evidence>
<evidence type="ECO:0000256" key="4">
    <source>
        <dbReference type="ARBA" id="ARBA00023180"/>
    </source>
</evidence>
<dbReference type="CDD" id="cd00191">
    <property type="entry name" value="TY"/>
    <property type="match status" value="1"/>
</dbReference>
<evidence type="ECO:0000313" key="9">
    <source>
        <dbReference type="Proteomes" id="UP000052978"/>
    </source>
</evidence>
<dbReference type="PANTHER" id="PTHR11551">
    <property type="entry name" value="INSULIN-LIKE GROWTH FACTOR BINDING PROTEIN"/>
    <property type="match status" value="1"/>
</dbReference>
<dbReference type="EMBL" id="KE164456">
    <property type="protein sequence ID" value="EPQ18074.1"/>
    <property type="molecule type" value="Genomic_DNA"/>
</dbReference>
<sequence length="120" mass="13556">MDAIRRGIAKDSQRHRVHLDAQGPVTQNFSSESKPHREYGPCLREMKDMLILLRSVSTLSPRGVQLPNCDKKGFYKKKQCRPAKGRKRGLCWCVDKYGLPLPGHDPSGKPDVHCDSVESQ</sequence>
<keyword evidence="2" id="KW-0732">Signal</keyword>
<reference evidence="8 9" key="1">
    <citation type="journal article" date="2013" name="Nat. Commun.">
        <title>Genome analysis reveals insights into physiology and longevity of the Brandt's bat Myotis brandtii.</title>
        <authorList>
            <person name="Seim I."/>
            <person name="Fang X."/>
            <person name="Xiong Z."/>
            <person name="Lobanov A.V."/>
            <person name="Huang Z."/>
            <person name="Ma S."/>
            <person name="Feng Y."/>
            <person name="Turanov A.A."/>
            <person name="Zhu Y."/>
            <person name="Lenz T.L."/>
            <person name="Gerashchenko M.V."/>
            <person name="Fan D."/>
            <person name="Hee Yim S."/>
            <person name="Yao X."/>
            <person name="Jordan D."/>
            <person name="Xiong Y."/>
            <person name="Ma Y."/>
            <person name="Lyapunov A.N."/>
            <person name="Chen G."/>
            <person name="Kulakova O.I."/>
            <person name="Sun Y."/>
            <person name="Lee S.G."/>
            <person name="Bronson R.T."/>
            <person name="Moskalev A.A."/>
            <person name="Sunyaev S.R."/>
            <person name="Zhang G."/>
            <person name="Krogh A."/>
            <person name="Wang J."/>
            <person name="Gladyshev V.N."/>
        </authorList>
    </citation>
    <scope>NUCLEOTIDE SEQUENCE [LARGE SCALE GENOMIC DNA]</scope>
</reference>
<dbReference type="AlphaFoldDB" id="S7NKL1"/>
<evidence type="ECO:0000259" key="7">
    <source>
        <dbReference type="PROSITE" id="PS51162"/>
    </source>
</evidence>
<evidence type="ECO:0000256" key="5">
    <source>
        <dbReference type="PROSITE-ProRule" id="PRU00500"/>
    </source>
</evidence>
<organism evidence="8 9">
    <name type="scientific">Myotis brandtii</name>
    <name type="common">Brandt's bat</name>
    <dbReference type="NCBI Taxonomy" id="109478"/>
    <lineage>
        <taxon>Eukaryota</taxon>
        <taxon>Metazoa</taxon>
        <taxon>Chordata</taxon>
        <taxon>Craniata</taxon>
        <taxon>Vertebrata</taxon>
        <taxon>Euteleostomi</taxon>
        <taxon>Mammalia</taxon>
        <taxon>Eutheria</taxon>
        <taxon>Laurasiatheria</taxon>
        <taxon>Chiroptera</taxon>
        <taxon>Yangochiroptera</taxon>
        <taxon>Vespertilionidae</taxon>
        <taxon>Myotis</taxon>
    </lineage>
</organism>
<comment type="caution">
    <text evidence="5">Lacks conserved residue(s) required for the propagation of feature annotation.</text>
</comment>
<keyword evidence="3" id="KW-1015">Disulfide bond</keyword>
<dbReference type="PRINTS" id="PR01976">
    <property type="entry name" value="IGFBPFAMILY"/>
</dbReference>
<keyword evidence="9" id="KW-1185">Reference proteome</keyword>
<protein>
    <submittedName>
        <fullName evidence="8">Insulin-like growth factor-binding protein 3</fullName>
    </submittedName>
</protein>
<evidence type="ECO:0000256" key="1">
    <source>
        <dbReference type="ARBA" id="ARBA00022553"/>
    </source>
</evidence>